<proteinExistence type="predicted"/>
<dbReference type="Ensembl" id="ENSNNAT00000018425.1">
    <property type="protein sequence ID" value="ENSNNAP00000017549.1"/>
    <property type="gene ID" value="ENSNNAG00000011764.1"/>
</dbReference>
<dbReference type="Pfam" id="PF00098">
    <property type="entry name" value="zf-CCHC"/>
    <property type="match status" value="1"/>
</dbReference>
<keyword evidence="1" id="KW-0863">Zinc-finger</keyword>
<dbReference type="Gene3D" id="4.10.60.10">
    <property type="entry name" value="Zinc finger, CCHC-type"/>
    <property type="match status" value="1"/>
</dbReference>
<evidence type="ECO:0000313" key="4">
    <source>
        <dbReference type="Ensembl" id="ENSNNAP00000017549.1"/>
    </source>
</evidence>
<feature type="compositionally biased region" description="Basic and acidic residues" evidence="2">
    <location>
        <begin position="12"/>
        <end position="37"/>
    </location>
</feature>
<evidence type="ECO:0000259" key="3">
    <source>
        <dbReference type="PROSITE" id="PS50158"/>
    </source>
</evidence>
<dbReference type="GO" id="GO:0008270">
    <property type="term" value="F:zinc ion binding"/>
    <property type="evidence" value="ECO:0007669"/>
    <property type="project" value="UniProtKB-KW"/>
</dbReference>
<organism evidence="4 5">
    <name type="scientific">Naja naja</name>
    <name type="common">Indian cobra</name>
    <dbReference type="NCBI Taxonomy" id="35670"/>
    <lineage>
        <taxon>Eukaryota</taxon>
        <taxon>Metazoa</taxon>
        <taxon>Chordata</taxon>
        <taxon>Craniata</taxon>
        <taxon>Vertebrata</taxon>
        <taxon>Euteleostomi</taxon>
        <taxon>Lepidosauria</taxon>
        <taxon>Squamata</taxon>
        <taxon>Bifurcata</taxon>
        <taxon>Unidentata</taxon>
        <taxon>Episquamata</taxon>
        <taxon>Toxicofera</taxon>
        <taxon>Serpentes</taxon>
        <taxon>Colubroidea</taxon>
        <taxon>Elapidae</taxon>
        <taxon>Elapinae</taxon>
        <taxon>Naja</taxon>
    </lineage>
</organism>
<dbReference type="PROSITE" id="PS50158">
    <property type="entry name" value="ZF_CCHC"/>
    <property type="match status" value="1"/>
</dbReference>
<sequence length="76" mass="8791">MLSWNPSGSPEAHLRSSTDKLLPRRDPMPRIARKPESPNKVNVIGECYNCGSKGHFRKDCPRFIDLDRQRNRIQLC</sequence>
<evidence type="ECO:0000256" key="2">
    <source>
        <dbReference type="SAM" id="MobiDB-lite"/>
    </source>
</evidence>
<reference evidence="4" key="1">
    <citation type="submission" date="2025-08" db="UniProtKB">
        <authorList>
            <consortium name="Ensembl"/>
        </authorList>
    </citation>
    <scope>IDENTIFICATION</scope>
</reference>
<dbReference type="SMART" id="SM00343">
    <property type="entry name" value="ZnF_C2HC"/>
    <property type="match status" value="1"/>
</dbReference>
<dbReference type="Proteomes" id="UP000694559">
    <property type="component" value="Unplaced"/>
</dbReference>
<evidence type="ECO:0000256" key="1">
    <source>
        <dbReference type="PROSITE-ProRule" id="PRU00047"/>
    </source>
</evidence>
<evidence type="ECO:0000313" key="5">
    <source>
        <dbReference type="Proteomes" id="UP000694559"/>
    </source>
</evidence>
<dbReference type="GeneTree" id="ENSGT01010000228658"/>
<dbReference type="AlphaFoldDB" id="A0A8C7E1W4"/>
<keyword evidence="1" id="KW-0479">Metal-binding</keyword>
<protein>
    <recommendedName>
        <fullName evidence="3">CCHC-type domain-containing protein</fullName>
    </recommendedName>
</protein>
<name>A0A8C7E1W4_NAJNA</name>
<feature type="region of interest" description="Disordered" evidence="2">
    <location>
        <begin position="1"/>
        <end position="37"/>
    </location>
</feature>
<accession>A0A8C7E1W4</accession>
<dbReference type="GO" id="GO:0003676">
    <property type="term" value="F:nucleic acid binding"/>
    <property type="evidence" value="ECO:0007669"/>
    <property type="project" value="InterPro"/>
</dbReference>
<keyword evidence="1" id="KW-0862">Zinc</keyword>
<dbReference type="SUPFAM" id="SSF57756">
    <property type="entry name" value="Retrovirus zinc finger-like domains"/>
    <property type="match status" value="1"/>
</dbReference>
<keyword evidence="5" id="KW-1185">Reference proteome</keyword>
<dbReference type="InterPro" id="IPR036875">
    <property type="entry name" value="Znf_CCHC_sf"/>
</dbReference>
<dbReference type="OrthoDB" id="430476at2759"/>
<dbReference type="InterPro" id="IPR001878">
    <property type="entry name" value="Znf_CCHC"/>
</dbReference>
<feature type="domain" description="CCHC-type" evidence="3">
    <location>
        <begin position="47"/>
        <end position="62"/>
    </location>
</feature>
<reference evidence="4" key="2">
    <citation type="submission" date="2025-09" db="UniProtKB">
        <authorList>
            <consortium name="Ensembl"/>
        </authorList>
    </citation>
    <scope>IDENTIFICATION</scope>
</reference>